<keyword evidence="2" id="KW-0804">Transcription</keyword>
<keyword evidence="1" id="KW-0805">Transcription regulation</keyword>
<dbReference type="EMBL" id="BMJC01000004">
    <property type="protein sequence ID" value="GGB12718.1"/>
    <property type="molecule type" value="Genomic_DNA"/>
</dbReference>
<dbReference type="PIRSF" id="PIRSF016838">
    <property type="entry name" value="PafC"/>
    <property type="match status" value="1"/>
</dbReference>
<evidence type="ECO:0000313" key="4">
    <source>
        <dbReference type="EMBL" id="GGB12718.1"/>
    </source>
</evidence>
<comment type="caution">
    <text evidence="4">The sequence shown here is derived from an EMBL/GenBank/DDBJ whole genome shotgun (WGS) entry which is preliminary data.</text>
</comment>
<reference evidence="4" key="2">
    <citation type="submission" date="2020-09" db="EMBL/GenBank/DDBJ databases">
        <authorList>
            <person name="Sun Q."/>
            <person name="Zhou Y."/>
        </authorList>
    </citation>
    <scope>NUCLEOTIDE SEQUENCE</scope>
    <source>
        <strain evidence="4">CGMCC 1.15448</strain>
    </source>
</reference>
<dbReference type="PANTHER" id="PTHR34580:SF3">
    <property type="entry name" value="PROTEIN PAFB"/>
    <property type="match status" value="1"/>
</dbReference>
<dbReference type="InterPro" id="IPR026881">
    <property type="entry name" value="WYL_dom"/>
</dbReference>
<dbReference type="Proteomes" id="UP000607559">
    <property type="component" value="Unassembled WGS sequence"/>
</dbReference>
<sequence length="312" mass="35898">MNKFDRITAILIHLQSKRLVTAQELSDRFEVSLRTIYRDIESLNNAGVPILGELGVGYSMMEGYRLPPVMFTQEEAIAFLMAEKIIDKYADTDNNRHFQSALFKVKSVLRSGEKNTVEEIGNRISVIKSSEKSIVVDKTLPLVLRSVTDKEILQMTYTVLDSSNSRTILIEPIGIYNENGVWSTIAFNHDTGSYRHFRIDRTSQIRLTGKPFSKEHFSLKEYFESLKKKETIYRPVISINKEVAHYIEEQKYKYGFINQQEKGNEIEMTFETTCLQTFARWFITIADNAKILETNDLKALLKDIVAGISKNL</sequence>
<dbReference type="InterPro" id="IPR036388">
    <property type="entry name" value="WH-like_DNA-bd_sf"/>
</dbReference>
<dbReference type="InterPro" id="IPR028349">
    <property type="entry name" value="PafC-like"/>
</dbReference>
<evidence type="ECO:0000259" key="3">
    <source>
        <dbReference type="PROSITE" id="PS51000"/>
    </source>
</evidence>
<name>A0A8J2UG09_9BACT</name>
<organism evidence="4 5">
    <name type="scientific">Puia dinghuensis</name>
    <dbReference type="NCBI Taxonomy" id="1792502"/>
    <lineage>
        <taxon>Bacteria</taxon>
        <taxon>Pseudomonadati</taxon>
        <taxon>Bacteroidota</taxon>
        <taxon>Chitinophagia</taxon>
        <taxon>Chitinophagales</taxon>
        <taxon>Chitinophagaceae</taxon>
        <taxon>Puia</taxon>
    </lineage>
</organism>
<dbReference type="InterPro" id="IPR051534">
    <property type="entry name" value="CBASS_pafABC_assoc_protein"/>
</dbReference>
<dbReference type="Pfam" id="PF08279">
    <property type="entry name" value="HTH_11"/>
    <property type="match status" value="1"/>
</dbReference>
<dbReference type="Gene3D" id="1.10.10.10">
    <property type="entry name" value="Winged helix-like DNA-binding domain superfamily/Winged helix DNA-binding domain"/>
    <property type="match status" value="1"/>
</dbReference>
<dbReference type="Pfam" id="PF13280">
    <property type="entry name" value="WYL"/>
    <property type="match status" value="1"/>
</dbReference>
<dbReference type="SUPFAM" id="SSF46785">
    <property type="entry name" value="Winged helix' DNA-binding domain"/>
    <property type="match status" value="1"/>
</dbReference>
<dbReference type="PROSITE" id="PS51000">
    <property type="entry name" value="HTH_DEOR_2"/>
    <property type="match status" value="1"/>
</dbReference>
<dbReference type="PROSITE" id="PS52050">
    <property type="entry name" value="WYL"/>
    <property type="match status" value="1"/>
</dbReference>
<dbReference type="PANTHER" id="PTHR34580">
    <property type="match status" value="1"/>
</dbReference>
<dbReference type="AlphaFoldDB" id="A0A8J2UG09"/>
<dbReference type="GO" id="GO:0003700">
    <property type="term" value="F:DNA-binding transcription factor activity"/>
    <property type="evidence" value="ECO:0007669"/>
    <property type="project" value="InterPro"/>
</dbReference>
<feature type="domain" description="HTH deoR-type" evidence="3">
    <location>
        <begin position="3"/>
        <end position="58"/>
    </location>
</feature>
<evidence type="ECO:0000256" key="1">
    <source>
        <dbReference type="ARBA" id="ARBA00023015"/>
    </source>
</evidence>
<dbReference type="RefSeq" id="WP_188935087.1">
    <property type="nucleotide sequence ID" value="NZ_BMJC01000004.1"/>
</dbReference>
<evidence type="ECO:0000313" key="5">
    <source>
        <dbReference type="Proteomes" id="UP000607559"/>
    </source>
</evidence>
<reference evidence="4" key="1">
    <citation type="journal article" date="2014" name="Int. J. Syst. Evol. Microbiol.">
        <title>Complete genome sequence of Corynebacterium casei LMG S-19264T (=DSM 44701T), isolated from a smear-ripened cheese.</title>
        <authorList>
            <consortium name="US DOE Joint Genome Institute (JGI-PGF)"/>
            <person name="Walter F."/>
            <person name="Albersmeier A."/>
            <person name="Kalinowski J."/>
            <person name="Ruckert C."/>
        </authorList>
    </citation>
    <scope>NUCLEOTIDE SEQUENCE</scope>
    <source>
        <strain evidence="4">CGMCC 1.15448</strain>
    </source>
</reference>
<protein>
    <recommendedName>
        <fullName evidence="3">HTH deoR-type domain-containing protein</fullName>
    </recommendedName>
</protein>
<dbReference type="InterPro" id="IPR001034">
    <property type="entry name" value="DeoR_HTH"/>
</dbReference>
<accession>A0A8J2UG09</accession>
<keyword evidence="5" id="KW-1185">Reference proteome</keyword>
<proteinExistence type="predicted"/>
<gene>
    <name evidence="4" type="ORF">GCM10011511_40450</name>
</gene>
<dbReference type="InterPro" id="IPR013196">
    <property type="entry name" value="HTH_11"/>
</dbReference>
<dbReference type="InterPro" id="IPR036390">
    <property type="entry name" value="WH_DNA-bd_sf"/>
</dbReference>
<evidence type="ECO:0000256" key="2">
    <source>
        <dbReference type="ARBA" id="ARBA00023163"/>
    </source>
</evidence>